<keyword evidence="4" id="KW-1185">Reference proteome</keyword>
<dbReference type="InterPro" id="IPR027417">
    <property type="entry name" value="P-loop_NTPase"/>
</dbReference>
<dbReference type="Gene3D" id="3.40.50.300">
    <property type="entry name" value="P-loop containing nucleotide triphosphate hydrolases"/>
    <property type="match status" value="3"/>
</dbReference>
<evidence type="ECO:0000256" key="1">
    <source>
        <dbReference type="ARBA" id="ARBA00022741"/>
    </source>
</evidence>
<evidence type="ECO:0000313" key="3">
    <source>
        <dbReference type="EMBL" id="CAK9066375.1"/>
    </source>
</evidence>
<evidence type="ECO:0000313" key="4">
    <source>
        <dbReference type="Proteomes" id="UP001642484"/>
    </source>
</evidence>
<dbReference type="EMBL" id="CAXAMN010022095">
    <property type="protein sequence ID" value="CAK9066375.1"/>
    <property type="molecule type" value="Genomic_DNA"/>
</dbReference>
<dbReference type="SUPFAM" id="SSF52540">
    <property type="entry name" value="P-loop containing nucleoside triphosphate hydrolases"/>
    <property type="match status" value="4"/>
</dbReference>
<keyword evidence="1" id="KW-0547">Nucleotide-binding</keyword>
<comment type="caution">
    <text evidence="3">The sequence shown here is derived from an EMBL/GenBank/DDBJ whole genome shotgun (WGS) entry which is preliminary data.</text>
</comment>
<gene>
    <name evidence="3" type="ORF">CCMP2556_LOCUS32596</name>
</gene>
<dbReference type="PANTHER" id="PTHR48103:SF2">
    <property type="entry name" value="MIDASIN"/>
    <property type="match status" value="1"/>
</dbReference>
<accession>A0ABP0NRF0</accession>
<name>A0ABP0NRF0_9DINO</name>
<organism evidence="3 4">
    <name type="scientific">Durusdinium trenchii</name>
    <dbReference type="NCBI Taxonomy" id="1381693"/>
    <lineage>
        <taxon>Eukaryota</taxon>
        <taxon>Sar</taxon>
        <taxon>Alveolata</taxon>
        <taxon>Dinophyceae</taxon>
        <taxon>Suessiales</taxon>
        <taxon>Symbiodiniaceae</taxon>
        <taxon>Durusdinium</taxon>
    </lineage>
</organism>
<evidence type="ECO:0000256" key="2">
    <source>
        <dbReference type="ARBA" id="ARBA00022840"/>
    </source>
</evidence>
<sequence>MGGVLIADELNLVSPEVLMALQEVFDMEEEIQNPVNKAKARLDPMFHFFATQNSAALLGRNVLPTHITMRSMIIDVPEYENQQVESILKRLAAKEHTAYLKKHGFAIPMRTVTQRFREKVASLCAEVFKASTKAWTLREMSKLFVRVCADADPEKNFSMHAYVLLGAVQRPKDAEIDASQMTSTDADMLVNCSSLLTQEQLQRMKFGIRTDTISWEFYFGELKKTSDETPDAPDEPLDETPDEPAWISVLHDVPNGVKKTADLVCEMVMGMGKEVVKGLCAAAFALKYQEPVLLEGPGSSGKSTIVELLSYMLRGPDSLITLRCSAGTSLQDFFGGIEPHNSETYQKHALAWMKQVDADPPADTASMAEIKRSLNRNPTEGIEKSDALLIDSYSKHVFKELEPCDTSGEKEKGQLFPLVERGLMIPFRVGKILLLKNLNEVDAAVLEHLNQLFASRKVTTANSERLAAHSQFQILATVRTPLSSDLSETTFKADASQDQSPKDFTFPKAMPTLRHLGWASTATSALAALKQTRKVEDDAATALSKQSSTAEIQEMKLQECLRLMKKTSQLFKPGEPGEPGDRTLVLTTELQKDRPDLPRELRITEPMEKILTRLLVFDFLSESAGIFALEHFAVHSIPILNIIGEPGTSKTMTCQVEAVRKGALVLLDEVNLLHETLLAQIAEVVGHSQVLNPEGCSPALQVRDEVLKLPHDGPRPKRPLFVAAMNPVTTGGGRSVLPPWFQELTCSLHVKAPSEDLAEILKSLYIPKREADVETSEAVEAHIGAILEMGGRSGEAKSGQLSLRGLQRLARLHHSQLVAQRKCRKEKQQDEPKEVLKRFSEVLRSDRDFEPVTRDGTGGTGEFSAVASSPKWFQQVLPWATEAGPYILLRGPACSGKSTAITSFAKAQGKELVSINAHAETATTDILGSFMVDGNAFQVGDKVQVCTLLTDARVECVPCDDVMKQIDPKRRLSFLDGPLLRATQCENAWLLIENVNMASDFRIFFTADPQRPTANRLSDAFLDRCTVIECQSFDKLYKKRCQAADAKSEIENTYLEAVKGLGVVHDVFQRSELLAQSLVELHAAALREEPNTRLYVAQHVCGAPLTARTLRRALTSMEAFSGPEAALELVFGKALLDRVAHKHVHKVSLCAKGLGFHEGSGQDLRSFLETSHGQRYNRILRSLQAMAAKAQVHQQSVLNPEVLRLSIPERITVRLKAQRADRVCEFFWHLPYGRLNAEWQHAKDEEFISQAFAKPFLEAFIGQATVEVLPEGVPDCKQVSLTVNLDELADERPHGKDSDARFGFHFSMDFAPQQRLTCLGFTMTEAHCRVLNKGPEREPDETENQFASLSGRLDSHLLRAECEFTMTVCRAASTMRVDQLVLKFQAKKLWTLSFSGQLAKVILEQREMALKLSDLMVKRAEITFEYKKEAEKEWSEFVRMVLLASLLDHEKVPGWIDWISCFLKKGEVFCEKMALRSSSLYLKSSIENASGFKVNLATEAEMGTVATAEMHLQSLELIFHQAKDGVVKLRQDWKQKVSDLKVDTWQNHLKELQPIMEATSLREIRVLLLLDHETFAEQVSERAKQELLHILLTVERLRGKVQGCVTGSTLQAAKLPAPLKGLETPREICREFFQAFNFGQFEGSASSIKTDESFHFVLHLTKRSPAEFDKRAVEELKEKTKSKELLVGQIFIASAMTYELVSSEPTQERLDIKQMTSLPHLFLGLLLRAEQKAELKARPSRELREIPEELCDFKQSETAGKFGSFRHKVETDASTDTSKSSSSTKLQLYTRVFPADAVKIDWDHEMNKLEATSEAKLKGAPPDTDRFWSHDEDVQGLVEKFREPLRQLPPIPQLKFQEVFHSMLSHGLNAVKPTRLRLDPGTFATEDPDEDFYVVALALARACSAENFSISALCNSNLHEGPYELVGSLLRAAKKLVGDTHAKKAESPDGVRHLLLLTRNSCYDAGSTLADLWRWLRMKQISPCAVCMGMAHGHHPNFETFVHLKSPMDFLGLTKAIFSSGRTEVTPPLELLKEPETEAVRGPGEYYYRDLASSLGFATCSSTKSQEMYVKKFSKDWKKTANRPVLLRRKTIMAREAAECFTPPNCDESVLLRMRVCDERVRTIVYICDQENMSVSLLQGAFRA</sequence>
<evidence type="ECO:0008006" key="5">
    <source>
        <dbReference type="Google" id="ProtNLM"/>
    </source>
</evidence>
<dbReference type="PANTHER" id="PTHR48103">
    <property type="entry name" value="MIDASIN-RELATED"/>
    <property type="match status" value="1"/>
</dbReference>
<protein>
    <recommendedName>
        <fullName evidence="5">Midasin</fullName>
    </recommendedName>
</protein>
<proteinExistence type="predicted"/>
<keyword evidence="2" id="KW-0067">ATP-binding</keyword>
<dbReference type="Proteomes" id="UP001642484">
    <property type="component" value="Unassembled WGS sequence"/>
</dbReference>
<reference evidence="3 4" key="1">
    <citation type="submission" date="2024-02" db="EMBL/GenBank/DDBJ databases">
        <authorList>
            <person name="Chen Y."/>
            <person name="Shah S."/>
            <person name="Dougan E. K."/>
            <person name="Thang M."/>
            <person name="Chan C."/>
        </authorList>
    </citation>
    <scope>NUCLEOTIDE SEQUENCE [LARGE SCALE GENOMIC DNA]</scope>
</reference>